<evidence type="ECO:0000256" key="1">
    <source>
        <dbReference type="SAM" id="Phobius"/>
    </source>
</evidence>
<proteinExistence type="predicted"/>
<organism evidence="2 3">
    <name type="scientific">Rhodoferax koreensis</name>
    <dbReference type="NCBI Taxonomy" id="1842727"/>
    <lineage>
        <taxon>Bacteria</taxon>
        <taxon>Pseudomonadati</taxon>
        <taxon>Pseudomonadota</taxon>
        <taxon>Betaproteobacteria</taxon>
        <taxon>Burkholderiales</taxon>
        <taxon>Comamonadaceae</taxon>
        <taxon>Rhodoferax</taxon>
    </lineage>
</organism>
<sequence>MKLPAPVQLQWDQLAPRERRSVLVAASLIGLALVWWLALSPALQTLRGAEAQHRVLDAQLQAMHRLQAEAQALQARPKLAFEEAVRALEASVRQRFGATAQLSVVGERATVTLKGASASALAQWLAQARIDARALPAEARLLRSPGAVPPTGPTWDGVLVMSLPAR</sequence>
<keyword evidence="1" id="KW-1133">Transmembrane helix</keyword>
<keyword evidence="1" id="KW-0472">Membrane</keyword>
<dbReference type="Proteomes" id="UP000186609">
    <property type="component" value="Chromosome"/>
</dbReference>
<dbReference type="OrthoDB" id="8687363at2"/>
<dbReference type="EMBL" id="CP019236">
    <property type="protein sequence ID" value="APW36809.1"/>
    <property type="molecule type" value="Genomic_DNA"/>
</dbReference>
<evidence type="ECO:0000313" key="3">
    <source>
        <dbReference type="Proteomes" id="UP000186609"/>
    </source>
</evidence>
<dbReference type="AlphaFoldDB" id="A0A1P8JST3"/>
<dbReference type="Pfam" id="PF04612">
    <property type="entry name" value="T2SSM"/>
    <property type="match status" value="1"/>
</dbReference>
<dbReference type="STRING" id="1842727.RD110_06045"/>
<dbReference type="GO" id="GO:0015628">
    <property type="term" value="P:protein secretion by the type II secretion system"/>
    <property type="evidence" value="ECO:0007669"/>
    <property type="project" value="InterPro"/>
</dbReference>
<gene>
    <name evidence="2" type="ORF">RD110_06045</name>
</gene>
<accession>A0A1P8JST3</accession>
<feature type="transmembrane region" description="Helical" evidence="1">
    <location>
        <begin position="21"/>
        <end position="39"/>
    </location>
</feature>
<keyword evidence="3" id="KW-1185">Reference proteome</keyword>
<protein>
    <submittedName>
        <fullName evidence="2">General secretion pathway protein GspM</fullName>
    </submittedName>
</protein>
<evidence type="ECO:0000313" key="2">
    <source>
        <dbReference type="EMBL" id="APW36809.1"/>
    </source>
</evidence>
<dbReference type="InterPro" id="IPR007690">
    <property type="entry name" value="T2SS_GspM"/>
</dbReference>
<keyword evidence="1" id="KW-0812">Transmembrane</keyword>
<dbReference type="RefSeq" id="WP_076197634.1">
    <property type="nucleotide sequence ID" value="NZ_CP019236.1"/>
</dbReference>
<dbReference type="KEGG" id="rhy:RD110_06045"/>
<dbReference type="GO" id="GO:0015627">
    <property type="term" value="C:type II protein secretion system complex"/>
    <property type="evidence" value="ECO:0007669"/>
    <property type="project" value="InterPro"/>
</dbReference>
<name>A0A1P8JST3_9BURK</name>
<reference evidence="2 3" key="1">
    <citation type="submission" date="2017-01" db="EMBL/GenBank/DDBJ databases">
        <authorList>
            <person name="Mah S.A."/>
            <person name="Swanson W.J."/>
            <person name="Moy G.W."/>
            <person name="Vacquier V.D."/>
        </authorList>
    </citation>
    <scope>NUCLEOTIDE SEQUENCE [LARGE SCALE GENOMIC DNA]</scope>
    <source>
        <strain evidence="2 3">DCY110</strain>
    </source>
</reference>